<keyword evidence="1" id="KW-0808">Transferase</keyword>
<dbReference type="EC" id="2.7.8.37" evidence="1"/>
<organism evidence="1">
    <name type="scientific">uncultured Acetobacteraceae bacterium</name>
    <dbReference type="NCBI Taxonomy" id="169975"/>
    <lineage>
        <taxon>Bacteria</taxon>
        <taxon>Pseudomonadati</taxon>
        <taxon>Pseudomonadota</taxon>
        <taxon>Alphaproteobacteria</taxon>
        <taxon>Acetobacterales</taxon>
        <taxon>Acetobacteraceae</taxon>
        <taxon>environmental samples</taxon>
    </lineage>
</organism>
<evidence type="ECO:0000313" key="1">
    <source>
        <dbReference type="EMBL" id="CAA9274262.1"/>
    </source>
</evidence>
<dbReference type="Gene3D" id="3.40.50.11310">
    <property type="entry name" value="Bacterial phosphonate metabolism protein PhnH"/>
    <property type="match status" value="1"/>
</dbReference>
<proteinExistence type="predicted"/>
<dbReference type="PIRSF" id="PIRSF020680">
    <property type="entry name" value="PhnH"/>
    <property type="match status" value="1"/>
</dbReference>
<accession>A0A6J4JA12</accession>
<dbReference type="NCBIfam" id="TIGR03292">
    <property type="entry name" value="PhnH_redo"/>
    <property type="match status" value="1"/>
</dbReference>
<sequence>MRAAALSPGLADPVADAQGCFRAVLDAMSRPGSVRRVPADVRPPAPLVPAAAAVLLTLADAATPVWTDAGPDAAAWLAFHAGCPLATSPEDAAFVLACGSPPSLGVLVQGTDEEPHRSATLIAQVAALEAGSGGWRLRGPGIEAEHRLRVSGLPSDFTARWGANRAAFPRGVDLVLCAGREVAALPRTTAIEEG</sequence>
<dbReference type="GO" id="GO:0061693">
    <property type="term" value="F:alpha-D-ribose 1-methylphosphonate 5-triphosphate synthase activity"/>
    <property type="evidence" value="ECO:0007669"/>
    <property type="project" value="UniProtKB-EC"/>
</dbReference>
<protein>
    <submittedName>
        <fullName evidence="1">Alpha-D-ribose 1-methylphosphonate 5-triphosphate synthase subunit PhnH</fullName>
        <ecNumber evidence="1">2.7.8.37</ecNumber>
    </submittedName>
</protein>
<gene>
    <name evidence="1" type="ORF">AVDCRST_MAG04-3327</name>
</gene>
<dbReference type="SUPFAM" id="SSF159709">
    <property type="entry name" value="PhnH-like"/>
    <property type="match status" value="1"/>
</dbReference>
<dbReference type="GO" id="GO:0019634">
    <property type="term" value="P:organic phosphonate metabolic process"/>
    <property type="evidence" value="ECO:0007669"/>
    <property type="project" value="InterPro"/>
</dbReference>
<dbReference type="Pfam" id="PF05845">
    <property type="entry name" value="PhnH"/>
    <property type="match status" value="1"/>
</dbReference>
<dbReference type="AlphaFoldDB" id="A0A6J4JA12"/>
<dbReference type="EMBL" id="CADCTL010000242">
    <property type="protein sequence ID" value="CAA9274262.1"/>
    <property type="molecule type" value="Genomic_DNA"/>
</dbReference>
<reference evidence="1" key="1">
    <citation type="submission" date="2020-02" db="EMBL/GenBank/DDBJ databases">
        <authorList>
            <person name="Meier V. D."/>
        </authorList>
    </citation>
    <scope>NUCLEOTIDE SEQUENCE</scope>
    <source>
        <strain evidence="1">AVDCRST_MAG04</strain>
    </source>
</reference>
<name>A0A6J4JA12_9PROT</name>
<dbReference type="InterPro" id="IPR038058">
    <property type="entry name" value="PhnH-like_sp"/>
</dbReference>
<dbReference type="InterPro" id="IPR008772">
    <property type="entry name" value="Phosphonate_metab_PhnH"/>
</dbReference>